<dbReference type="Pfam" id="PF10129">
    <property type="entry name" value="OpgC_C"/>
    <property type="match status" value="1"/>
</dbReference>
<dbReference type="PANTHER" id="PTHR38592">
    <property type="entry name" value="BLL4819 PROTEIN"/>
    <property type="match status" value="1"/>
</dbReference>
<gene>
    <name evidence="2" type="ORF">CSF007_5285</name>
    <name evidence="3" type="ORF">NCTC10476_01055</name>
</gene>
<feature type="transmembrane region" description="Helical" evidence="1">
    <location>
        <begin position="55"/>
        <end position="77"/>
    </location>
</feature>
<feature type="transmembrane region" description="Helical" evidence="1">
    <location>
        <begin position="124"/>
        <end position="147"/>
    </location>
</feature>
<dbReference type="InterPro" id="IPR014550">
    <property type="entry name" value="UCP028704_OpgC"/>
</dbReference>
<organism evidence="2">
    <name type="scientific">Yersinia ruckeri</name>
    <dbReference type="NCBI Taxonomy" id="29486"/>
    <lineage>
        <taxon>Bacteria</taxon>
        <taxon>Pseudomonadati</taxon>
        <taxon>Pseudomonadota</taxon>
        <taxon>Gammaproteobacteria</taxon>
        <taxon>Enterobacterales</taxon>
        <taxon>Yersiniaceae</taxon>
        <taxon>Yersinia</taxon>
    </lineage>
</organism>
<dbReference type="Proteomes" id="UP000255169">
    <property type="component" value="Unassembled WGS sequence"/>
</dbReference>
<proteinExistence type="predicted"/>
<dbReference type="EMBL" id="UHJG01000001">
    <property type="protein sequence ID" value="SUP99803.1"/>
    <property type="molecule type" value="Genomic_DNA"/>
</dbReference>
<evidence type="ECO:0000313" key="3">
    <source>
        <dbReference type="EMBL" id="SUP99803.1"/>
    </source>
</evidence>
<sequence length="427" mass="49994">MRESGVIPLYLSVIVVGAWMIHAFAVSDHKCRTTAVWIKSFRYTSPDKRDLRIDFLRGIALVMMVVAHIEVISFFNILTWERFGLTTGAEGFVILSGFMLGVINRQRLKKEAWLTISYSLYRRAVKIYVTNLLIILTILLITKISFIKTFEVTHFTDRFSKVSYTLYPIYDQIKESWFNMVLYLQIGPHQSQILGLYFYLLLVTPLFLYLLKRGWVSILLFLSLALYITYHVTGVRITSAEFEFAFPLLAWQLIYVFGMTMGWYKEELLSLARTQAGYWGLSVIVLFTLLMMFIAQNHTNPFMPYETMLHVISAHNFNWLYDNFAAKNALGPLRVINDFSLLITCYLMLTYFWTPINKLFGWFLITLGQHSLYVFIIHVYVVLLVNQMVNFSLWHRAWLLNTLVHLSALMILWLLAKYDVGRRFIPN</sequence>
<dbReference type="EMBL" id="LN681231">
    <property type="protein sequence ID" value="CEK26824.1"/>
    <property type="molecule type" value="Genomic_DNA"/>
</dbReference>
<keyword evidence="1" id="KW-1133">Transmembrane helix</keyword>
<feature type="transmembrane region" description="Helical" evidence="1">
    <location>
        <begin position="397"/>
        <end position="416"/>
    </location>
</feature>
<feature type="transmembrane region" description="Helical" evidence="1">
    <location>
        <begin position="244"/>
        <end position="264"/>
    </location>
</feature>
<reference evidence="3 4" key="2">
    <citation type="submission" date="2018-06" db="EMBL/GenBank/DDBJ databases">
        <authorList>
            <consortium name="Pathogen Informatics"/>
            <person name="Doyle S."/>
        </authorList>
    </citation>
    <scope>NUCLEOTIDE SEQUENCE [LARGE SCALE GENOMIC DNA]</scope>
    <source>
        <strain evidence="3 4">NCTC10476</strain>
    </source>
</reference>
<evidence type="ECO:0000256" key="1">
    <source>
        <dbReference type="SAM" id="Phobius"/>
    </source>
</evidence>
<protein>
    <submittedName>
        <fullName evidence="3">Predicted membrane protein</fullName>
    </submittedName>
</protein>
<feature type="transmembrane region" description="Helical" evidence="1">
    <location>
        <begin position="218"/>
        <end position="238"/>
    </location>
</feature>
<keyword evidence="1" id="KW-0812">Transmembrane</keyword>
<dbReference type="PANTHER" id="PTHR38592:SF3">
    <property type="entry name" value="BLL4819 PROTEIN"/>
    <property type="match status" value="1"/>
</dbReference>
<evidence type="ECO:0000313" key="2">
    <source>
        <dbReference type="EMBL" id="CEK26824.1"/>
    </source>
</evidence>
<evidence type="ECO:0000313" key="4">
    <source>
        <dbReference type="Proteomes" id="UP000255169"/>
    </source>
</evidence>
<dbReference type="eggNOG" id="COG4645">
    <property type="taxonomic scope" value="Bacteria"/>
</dbReference>
<feature type="transmembrane region" description="Helical" evidence="1">
    <location>
        <begin position="6"/>
        <end position="26"/>
    </location>
</feature>
<reference evidence="2" key="1">
    <citation type="journal article" date="2015" name="Genome Announc.">
        <title>Complete Genome Sequence of Yersinia ruckeri Strain CSF007-82, Etiologic Agent of Red Mouth Disease in Salmonid Fish.</title>
        <authorList>
            <person name="Nelson M.C."/>
            <person name="LaPatra S.E."/>
            <person name="Welch T.J."/>
            <person name="Graf J."/>
        </authorList>
    </citation>
    <scope>NUCLEOTIDE SEQUENCE</scope>
    <source>
        <strain evidence="2">CSF007-82</strain>
    </source>
</reference>
<feature type="transmembrane region" description="Helical" evidence="1">
    <location>
        <begin position="333"/>
        <end position="353"/>
    </location>
</feature>
<feature type="transmembrane region" description="Helical" evidence="1">
    <location>
        <begin position="359"/>
        <end position="385"/>
    </location>
</feature>
<feature type="transmembrane region" description="Helical" evidence="1">
    <location>
        <begin position="193"/>
        <end position="211"/>
    </location>
</feature>
<dbReference type="AlphaFoldDB" id="A0A085U5L1"/>
<feature type="transmembrane region" description="Helical" evidence="1">
    <location>
        <begin position="276"/>
        <end position="296"/>
    </location>
</feature>
<keyword evidence="4" id="KW-1185">Reference proteome</keyword>
<dbReference type="PATRIC" id="fig|29486.44.peg.2432"/>
<accession>A0A085U5L1</accession>
<name>A0A085U5L1_YERRU</name>
<keyword evidence="1" id="KW-0472">Membrane</keyword>
<feature type="transmembrane region" description="Helical" evidence="1">
    <location>
        <begin position="83"/>
        <end position="103"/>
    </location>
</feature>
<dbReference type="STRING" id="29486.UGYR_15000"/>